<feature type="region of interest" description="Disordered" evidence="1">
    <location>
        <begin position="1"/>
        <end position="84"/>
    </location>
</feature>
<feature type="compositionally biased region" description="Polar residues" evidence="1">
    <location>
        <begin position="274"/>
        <end position="286"/>
    </location>
</feature>
<feature type="region of interest" description="Disordered" evidence="1">
    <location>
        <begin position="112"/>
        <end position="139"/>
    </location>
</feature>
<feature type="compositionally biased region" description="Low complexity" evidence="1">
    <location>
        <begin position="29"/>
        <end position="47"/>
    </location>
</feature>
<dbReference type="GeneID" id="115876000"/>
<feature type="region of interest" description="Disordered" evidence="1">
    <location>
        <begin position="908"/>
        <end position="943"/>
    </location>
</feature>
<gene>
    <name evidence="3" type="primary">LOC115876000</name>
</gene>
<feature type="compositionally biased region" description="Basic and acidic residues" evidence="1">
    <location>
        <begin position="1133"/>
        <end position="1145"/>
    </location>
</feature>
<evidence type="ECO:0000313" key="2">
    <source>
        <dbReference type="Proteomes" id="UP000504635"/>
    </source>
</evidence>
<feature type="compositionally biased region" description="Polar residues" evidence="1">
    <location>
        <begin position="582"/>
        <end position="609"/>
    </location>
</feature>
<feature type="compositionally biased region" description="Polar residues" evidence="1">
    <location>
        <begin position="305"/>
        <end position="326"/>
    </location>
</feature>
<feature type="compositionally biased region" description="Polar residues" evidence="1">
    <location>
        <begin position="747"/>
        <end position="756"/>
    </location>
</feature>
<protein>
    <submittedName>
        <fullName evidence="3">Uncharacterized protein LOC115876000 isoform X1</fullName>
    </submittedName>
</protein>
<sequence length="1363" mass="153016">MGKRARKTRWRALDIVDDDHSDSEESNTNSSALSSGRYSRSYRSNGLHSKYPYSSQSTPARRRYQYDGSAKTTRSSSTTSENKITFNEDEYTRITTPRQDVLFKKGYLNKPKSYQSQTSTGNSTISTGYSTENGTPDHQSTDLDYESQFVFPNGFVDTNGIYYVNSYEPYPLMLFNPPTYYQEFSNKTKRCSTGSLSESVSPHNEESASQDFSQSGGEASNSVSDYSSGAPVYNMLYPGYYVNGTSLNGLDRSHSGTEPVKKLKKRRERKSSKTVLQESSENTDGNSSDEDVSQKPCIVPAAESPSESAITKSETSTTEQPQISQEDPQDKSENAENEEESKTVTDTTPCDNSLTNGCADTKTEYTEIDDTQQAQLTSQSPKHSVLKPDAEEFVPRIYQPMGASPHIKMLPPNFVPIPLVSINDFGGPNFNHHAAFIPPGFPINFIPHHPGQKIFPPVPGFVNFAPPVVHDTKIEEIVDQNENQCPSEEKEGTATPSHTPVIEETRPLTHNKTLDIATVVSKLEEAAKLQERENNIKETAVSQALSNGSNTKDSFKFNNKSSSKRNYFRYRNNPRTTGHFVQKQSIDSSPSNPGTPNQPRHSPERNSSALPITKANNLLNQEGESIPVNNNTVPHTKVSTETPDKYFTNKSKYINKAEEHSHVVRNSPERFKRNWKTNGHQNNYQNGFSSPRRQANVQHNTQYNKHLNNSTEKKYTNGDSVSSIKNYSEMLKKEQVPILSPVLPKKSSTLTESVKQADTIDSETTKQSKPKPNQWISVSNRKKKKNKNVEENGFESDGEVMPENLENNTNDLYEKYDINELIDVIPPSKQETQEAKQDGNKNLDHILTNIAQTQSLECKSQETLNNIPEVSDIEKRLIAKEEEKHCDQPIQALPVSETSNENLNVDITTAKDEEDERLDSSKEPDTKDNAFKQKKPKKGSQKPLTKKVIITDIDLSMTVEEIKTPVKKVVKKIEEHKSTSTTNISNIVATSAEPTTEPIEPTEKKSKKKKKKQIKQVNSSNSTLNNTEDSYDFLLENSVLTEIVEKTNDEISLELDKLIQKGMYSSLQEKMKSINVETEADGFFKVLDSVVSPSKENISAGNGFMKAPDFNRIFQSTRQFLKPNMVSVEPDISDIRVGDDDKDNKNTSFDPGSADSGAGPALEDFEEIQEVQEAEEMAPVNPETPPFHDEDKEVKKLYPITQAVKEWMSKTRETTPEIELLKSPSTIKKEFGNNVNLENGLNEYLDESETEEITLFSSNDNQGIDQGDLLEYWEDELTTIDTCVKTISESREAQCTKLCLEGQECSKCQSSKLKYGDEEIEIYNSKYGENETFLKLQTEQNQRESSMPPPGSLPYKAVCCSLQ</sequence>
<dbReference type="KEGG" id="soy:115876000"/>
<feature type="compositionally biased region" description="Polar residues" evidence="1">
    <location>
        <begin position="765"/>
        <end position="779"/>
    </location>
</feature>
<dbReference type="InParanoid" id="A0A6J2X9I3"/>
<feature type="compositionally biased region" description="Low complexity" evidence="1">
    <location>
        <begin position="549"/>
        <end position="561"/>
    </location>
</feature>
<feature type="region of interest" description="Disordered" evidence="1">
    <location>
        <begin position="747"/>
        <end position="803"/>
    </location>
</feature>
<reference evidence="3" key="1">
    <citation type="submission" date="2025-08" db="UniProtKB">
        <authorList>
            <consortium name="RefSeq"/>
        </authorList>
    </citation>
    <scope>IDENTIFICATION</scope>
    <source>
        <tissue evidence="3">Gonads</tissue>
    </source>
</reference>
<feature type="region of interest" description="Disordered" evidence="1">
    <location>
        <begin position="623"/>
        <end position="643"/>
    </location>
</feature>
<dbReference type="OrthoDB" id="8197936at2759"/>
<feature type="compositionally biased region" description="Basic residues" evidence="1">
    <location>
        <begin position="262"/>
        <end position="272"/>
    </location>
</feature>
<feature type="compositionally biased region" description="Polar residues" evidence="1">
    <location>
        <begin position="623"/>
        <end position="641"/>
    </location>
</feature>
<feature type="compositionally biased region" description="Basic residues" evidence="1">
    <location>
        <begin position="1"/>
        <end position="10"/>
    </location>
</feature>
<feature type="region of interest" description="Disordered" evidence="1">
    <location>
        <begin position="247"/>
        <end position="355"/>
    </location>
</feature>
<evidence type="ECO:0000313" key="3">
    <source>
        <dbReference type="RefSeq" id="XP_030747509.1"/>
    </source>
</evidence>
<feature type="compositionally biased region" description="Low complexity" evidence="1">
    <location>
        <begin position="989"/>
        <end position="999"/>
    </location>
</feature>
<dbReference type="RefSeq" id="XP_030747509.1">
    <property type="nucleotide sequence ID" value="XM_030891649.1"/>
</dbReference>
<accession>A0A6J2X9I3</accession>
<evidence type="ECO:0000256" key="1">
    <source>
        <dbReference type="SAM" id="MobiDB-lite"/>
    </source>
</evidence>
<keyword evidence="2" id="KW-1185">Reference proteome</keyword>
<feature type="region of interest" description="Disordered" evidence="1">
    <location>
        <begin position="1132"/>
        <end position="1160"/>
    </location>
</feature>
<feature type="compositionally biased region" description="Polar residues" evidence="1">
    <location>
        <begin position="112"/>
        <end position="138"/>
    </location>
</feature>
<feature type="region of interest" description="Disordered" evidence="1">
    <location>
        <begin position="542"/>
        <end position="609"/>
    </location>
</feature>
<feature type="compositionally biased region" description="Basic and acidic residues" evidence="1">
    <location>
        <begin position="918"/>
        <end position="931"/>
    </location>
</feature>
<dbReference type="Proteomes" id="UP000504635">
    <property type="component" value="Unplaced"/>
</dbReference>
<proteinExistence type="predicted"/>
<organism evidence="2 3">
    <name type="scientific">Sitophilus oryzae</name>
    <name type="common">Rice weevil</name>
    <name type="synonym">Curculio oryzae</name>
    <dbReference type="NCBI Taxonomy" id="7048"/>
    <lineage>
        <taxon>Eukaryota</taxon>
        <taxon>Metazoa</taxon>
        <taxon>Ecdysozoa</taxon>
        <taxon>Arthropoda</taxon>
        <taxon>Hexapoda</taxon>
        <taxon>Insecta</taxon>
        <taxon>Pterygota</taxon>
        <taxon>Neoptera</taxon>
        <taxon>Endopterygota</taxon>
        <taxon>Coleoptera</taxon>
        <taxon>Polyphaga</taxon>
        <taxon>Cucujiformia</taxon>
        <taxon>Curculionidae</taxon>
        <taxon>Dryophthorinae</taxon>
        <taxon>Sitophilus</taxon>
    </lineage>
</organism>
<feature type="compositionally biased region" description="Polar residues" evidence="1">
    <location>
        <begin position="344"/>
        <end position="355"/>
    </location>
</feature>
<feature type="compositionally biased region" description="Acidic residues" evidence="1">
    <location>
        <begin position="15"/>
        <end position="25"/>
    </location>
</feature>
<feature type="region of interest" description="Disordered" evidence="1">
    <location>
        <begin position="981"/>
        <end position="1023"/>
    </location>
</feature>
<name>A0A6J2X9I3_SITOR</name>
<feature type="compositionally biased region" description="Basic and acidic residues" evidence="1">
    <location>
        <begin position="251"/>
        <end position="261"/>
    </location>
</feature>
<feature type="region of interest" description="Disordered" evidence="1">
    <location>
        <begin position="191"/>
        <end position="225"/>
    </location>
</feature>
<feature type="compositionally biased region" description="Basic residues" evidence="1">
    <location>
        <begin position="1005"/>
        <end position="1014"/>
    </location>
</feature>